<dbReference type="GO" id="GO:0006351">
    <property type="term" value="P:DNA-templated transcription"/>
    <property type="evidence" value="ECO:0007669"/>
    <property type="project" value="InterPro"/>
</dbReference>
<evidence type="ECO:0000259" key="12">
    <source>
        <dbReference type="Pfam" id="PF07569"/>
    </source>
</evidence>
<dbReference type="EMBL" id="JABSTR010000008">
    <property type="protein sequence ID" value="KAH9377099.1"/>
    <property type="molecule type" value="Genomic_DNA"/>
</dbReference>
<evidence type="ECO:0000256" key="2">
    <source>
        <dbReference type="ARBA" id="ARBA00007306"/>
    </source>
</evidence>
<keyword evidence="3 9" id="KW-0853">WD repeat</keyword>
<dbReference type="InterPro" id="IPR019015">
    <property type="entry name" value="HIRA_B_motif"/>
</dbReference>
<dbReference type="AlphaFoldDB" id="A0A9J6GP09"/>
<dbReference type="GO" id="GO:0000417">
    <property type="term" value="C:HIR complex"/>
    <property type="evidence" value="ECO:0007669"/>
    <property type="project" value="TreeGrafter"/>
</dbReference>
<keyword evidence="4 10" id="KW-0677">Repeat</keyword>
<feature type="compositionally biased region" description="Polar residues" evidence="11">
    <location>
        <begin position="384"/>
        <end position="397"/>
    </location>
</feature>
<dbReference type="SMART" id="SM00320">
    <property type="entry name" value="WD40"/>
    <property type="match status" value="2"/>
</dbReference>
<dbReference type="SUPFAM" id="SSF50978">
    <property type="entry name" value="WD40 repeat-like"/>
    <property type="match status" value="1"/>
</dbReference>
<dbReference type="InterPro" id="IPR036322">
    <property type="entry name" value="WD40_repeat_dom_sf"/>
</dbReference>
<feature type="region of interest" description="Disordered" evidence="11">
    <location>
        <begin position="280"/>
        <end position="366"/>
    </location>
</feature>
<dbReference type="GO" id="GO:0006338">
    <property type="term" value="P:chromatin remodeling"/>
    <property type="evidence" value="ECO:0007669"/>
    <property type="project" value="InterPro"/>
</dbReference>
<evidence type="ECO:0000256" key="4">
    <source>
        <dbReference type="ARBA" id="ARBA00022737"/>
    </source>
</evidence>
<evidence type="ECO:0000256" key="11">
    <source>
        <dbReference type="SAM" id="MobiDB-lite"/>
    </source>
</evidence>
<keyword evidence="6 10" id="KW-0805">Transcription regulation</keyword>
<dbReference type="InterPro" id="IPR011494">
    <property type="entry name" value="HIRA-like_C"/>
</dbReference>
<sequence length="792" mass="85900">MPQSQRGLCLPTHFDGLCRILSATGADAGQICVWNMAPVAREEDELSESVPKLLCQMDNHLACVNCVRWSADGRHLASGGDDKVIMIWAIGRYGMSSSGMFGGGGKTNVEHWKCVSTLRGPLWRNPGCAERAHRLGERVSWDPVGNPTQELAVWRTHDWQQECMITDPFLECGGTTHILRLSWSPDGQYLVSAHAMNNAGPTAQIVERDNWRTNKDFVGHRKAVTCVRFNPHIRSKLNKDNSKNMWHQKLYGKSLSGPGSQQRPSGSTLIEDPEVLRAQEQYSRQQQQQQQKVAASTTKEVNGVASTGASPAASNAATSNAATGNAANSVVRPVNTNSNSSRPMPHIKGPIDKQIETRMPDGRRRITPLFIPPDPEVGDVPVPFNSQALPNFSSSTESKSRIVIEKRDESSSVPGTDLCDKSSERTPIVKAQKESAAKSSSAQQSVPASAPPRHQAMFPALKQSMPVTVKVPHGEDSKVMRSIQLQTDIPVPGSRTVSKVRCSEEESVFWEHLVSGRGVALAASNVITLSPLFPAAVVCVVCEDRTLTAPGSCLLALTTHGSLHVWDLARGVCTVREESVAPLFRDAPGATLRASSISQDGLPLLTLTTGRSYLFSRDMGAWLLLAGGGEDAVAHCSDHHASMPPTDGVRAATLPLGSLQHNMFRVPQRAKSVFHAGPSLQQAGTLSFLDGQVASSLALRSSSEYRFWTLTLARYLATEGLENRLKDLCTQLLGPLGGSSQSWEPAILGVDKRGLLKEVLPLLASNLRLQRLFTEFKEQLDTVTDESLPPNG</sequence>
<comment type="similarity">
    <text evidence="2 10">Belongs to the WD repeat HIR1 family.</text>
</comment>
<evidence type="ECO:0000313" key="13">
    <source>
        <dbReference type="EMBL" id="KAH9377099.1"/>
    </source>
</evidence>
<comment type="function">
    <text evidence="10">Required for replication-independent chromatin assembly and for the periodic repression of histone gene transcription during the cell cycle.</text>
</comment>
<dbReference type="InterPro" id="IPR001680">
    <property type="entry name" value="WD40_rpt"/>
</dbReference>
<evidence type="ECO:0000256" key="5">
    <source>
        <dbReference type="ARBA" id="ARBA00022853"/>
    </source>
</evidence>
<evidence type="ECO:0000256" key="1">
    <source>
        <dbReference type="ARBA" id="ARBA00004123"/>
    </source>
</evidence>
<organism evidence="13 14">
    <name type="scientific">Haemaphysalis longicornis</name>
    <name type="common">Bush tick</name>
    <dbReference type="NCBI Taxonomy" id="44386"/>
    <lineage>
        <taxon>Eukaryota</taxon>
        <taxon>Metazoa</taxon>
        <taxon>Ecdysozoa</taxon>
        <taxon>Arthropoda</taxon>
        <taxon>Chelicerata</taxon>
        <taxon>Arachnida</taxon>
        <taxon>Acari</taxon>
        <taxon>Parasitiformes</taxon>
        <taxon>Ixodida</taxon>
        <taxon>Ixodoidea</taxon>
        <taxon>Ixodidae</taxon>
        <taxon>Haemaphysalinae</taxon>
        <taxon>Haemaphysalis</taxon>
    </lineage>
</organism>
<comment type="caution">
    <text evidence="13">The sequence shown here is derived from an EMBL/GenBank/DDBJ whole genome shotgun (WGS) entry which is preliminary data.</text>
</comment>
<evidence type="ECO:0000256" key="6">
    <source>
        <dbReference type="ARBA" id="ARBA00023015"/>
    </source>
</evidence>
<dbReference type="Pfam" id="PF07569">
    <property type="entry name" value="Hira"/>
    <property type="match status" value="1"/>
</dbReference>
<dbReference type="GO" id="GO:0005634">
    <property type="term" value="C:nucleus"/>
    <property type="evidence" value="ECO:0007669"/>
    <property type="project" value="UniProtKB-SubCell"/>
</dbReference>
<keyword evidence="5 10" id="KW-0156">Chromatin regulator</keyword>
<evidence type="ECO:0000313" key="14">
    <source>
        <dbReference type="Proteomes" id="UP000821853"/>
    </source>
</evidence>
<accession>A0A9J6GP09</accession>
<evidence type="ECO:0000256" key="9">
    <source>
        <dbReference type="PROSITE-ProRule" id="PRU00221"/>
    </source>
</evidence>
<dbReference type="OrthoDB" id="1741719at2759"/>
<feature type="compositionally biased region" description="Basic and acidic residues" evidence="11">
    <location>
        <begin position="398"/>
        <end position="410"/>
    </location>
</feature>
<evidence type="ECO:0000256" key="8">
    <source>
        <dbReference type="ARBA" id="ARBA00023242"/>
    </source>
</evidence>
<dbReference type="PANTHER" id="PTHR13831:SF0">
    <property type="entry name" value="PROTEIN HIRA"/>
    <property type="match status" value="1"/>
</dbReference>
<dbReference type="VEuPathDB" id="VectorBase:HLOH_057263"/>
<evidence type="ECO:0000256" key="10">
    <source>
        <dbReference type="RuleBase" id="RU364014"/>
    </source>
</evidence>
<dbReference type="OMA" id="RGSWDGD"/>
<feature type="compositionally biased region" description="Basic and acidic residues" evidence="11">
    <location>
        <begin position="349"/>
        <end position="364"/>
    </location>
</feature>
<dbReference type="InterPro" id="IPR015943">
    <property type="entry name" value="WD40/YVTN_repeat-like_dom_sf"/>
</dbReference>
<proteinExistence type="inferred from homology"/>
<dbReference type="PROSITE" id="PS50082">
    <property type="entry name" value="WD_REPEATS_2"/>
    <property type="match status" value="1"/>
</dbReference>
<dbReference type="PANTHER" id="PTHR13831">
    <property type="entry name" value="MEMBER OF THE HIR1 FAMILY OF WD-REPEAT PROTEINS"/>
    <property type="match status" value="1"/>
</dbReference>
<feature type="compositionally biased region" description="Low complexity" evidence="11">
    <location>
        <begin position="437"/>
        <end position="452"/>
    </location>
</feature>
<name>A0A9J6GP09_HAELO</name>
<feature type="repeat" description="WD" evidence="9">
    <location>
        <begin position="57"/>
        <end position="88"/>
    </location>
</feature>
<comment type="subcellular location">
    <subcellularLocation>
        <location evidence="1 10">Nucleus</location>
    </subcellularLocation>
</comment>
<feature type="compositionally biased region" description="Low complexity" evidence="11">
    <location>
        <begin position="305"/>
        <end position="329"/>
    </location>
</feature>
<protein>
    <recommendedName>
        <fullName evidence="10">Protein HIRA</fullName>
    </recommendedName>
</protein>
<dbReference type="Pfam" id="PF00400">
    <property type="entry name" value="WD40"/>
    <property type="match status" value="1"/>
</dbReference>
<evidence type="ECO:0000256" key="3">
    <source>
        <dbReference type="ARBA" id="ARBA00022574"/>
    </source>
</evidence>
<feature type="region of interest" description="Disordered" evidence="11">
    <location>
        <begin position="383"/>
        <end position="452"/>
    </location>
</feature>
<keyword evidence="8 10" id="KW-0539">Nucleus</keyword>
<dbReference type="InterPro" id="IPR031120">
    <property type="entry name" value="HIR1-like"/>
</dbReference>
<dbReference type="GO" id="GO:0006355">
    <property type="term" value="P:regulation of DNA-templated transcription"/>
    <property type="evidence" value="ECO:0007669"/>
    <property type="project" value="InterPro"/>
</dbReference>
<feature type="domain" description="Protein HIRA-like C-terminal" evidence="12">
    <location>
        <begin position="546"/>
        <end position="732"/>
    </location>
</feature>
<dbReference type="GO" id="GO:0000785">
    <property type="term" value="C:chromatin"/>
    <property type="evidence" value="ECO:0007669"/>
    <property type="project" value="TreeGrafter"/>
</dbReference>
<dbReference type="PROSITE" id="PS50294">
    <property type="entry name" value="WD_REPEATS_REGION"/>
    <property type="match status" value="1"/>
</dbReference>
<dbReference type="Gene3D" id="2.130.10.10">
    <property type="entry name" value="YVTN repeat-like/Quinoprotein amine dehydrogenase"/>
    <property type="match status" value="2"/>
</dbReference>
<keyword evidence="7 10" id="KW-0804">Transcription</keyword>
<keyword evidence="14" id="KW-1185">Reference proteome</keyword>
<dbReference type="GO" id="GO:0031491">
    <property type="term" value="F:nucleosome binding"/>
    <property type="evidence" value="ECO:0007669"/>
    <property type="project" value="TreeGrafter"/>
</dbReference>
<reference evidence="13 14" key="1">
    <citation type="journal article" date="2020" name="Cell">
        <title>Large-Scale Comparative Analyses of Tick Genomes Elucidate Their Genetic Diversity and Vector Capacities.</title>
        <authorList>
            <consortium name="Tick Genome and Microbiome Consortium (TIGMIC)"/>
            <person name="Jia N."/>
            <person name="Wang J."/>
            <person name="Shi W."/>
            <person name="Du L."/>
            <person name="Sun Y."/>
            <person name="Zhan W."/>
            <person name="Jiang J.F."/>
            <person name="Wang Q."/>
            <person name="Zhang B."/>
            <person name="Ji P."/>
            <person name="Bell-Sakyi L."/>
            <person name="Cui X.M."/>
            <person name="Yuan T.T."/>
            <person name="Jiang B.G."/>
            <person name="Yang W.F."/>
            <person name="Lam T.T."/>
            <person name="Chang Q.C."/>
            <person name="Ding S.J."/>
            <person name="Wang X.J."/>
            <person name="Zhu J.G."/>
            <person name="Ruan X.D."/>
            <person name="Zhao L."/>
            <person name="Wei J.T."/>
            <person name="Ye R.Z."/>
            <person name="Que T.C."/>
            <person name="Du C.H."/>
            <person name="Zhou Y.H."/>
            <person name="Cheng J.X."/>
            <person name="Dai P.F."/>
            <person name="Guo W.B."/>
            <person name="Han X.H."/>
            <person name="Huang E.J."/>
            <person name="Li L.F."/>
            <person name="Wei W."/>
            <person name="Gao Y.C."/>
            <person name="Liu J.Z."/>
            <person name="Shao H.Z."/>
            <person name="Wang X."/>
            <person name="Wang C.C."/>
            <person name="Yang T.C."/>
            <person name="Huo Q.B."/>
            <person name="Li W."/>
            <person name="Chen H.Y."/>
            <person name="Chen S.E."/>
            <person name="Zhou L.G."/>
            <person name="Ni X.B."/>
            <person name="Tian J.H."/>
            <person name="Sheng Y."/>
            <person name="Liu T."/>
            <person name="Pan Y.S."/>
            <person name="Xia L.Y."/>
            <person name="Li J."/>
            <person name="Zhao F."/>
            <person name="Cao W.C."/>
        </authorList>
    </citation>
    <scope>NUCLEOTIDE SEQUENCE [LARGE SCALE GENOMIC DNA]</scope>
    <source>
        <strain evidence="13">HaeL-2018</strain>
    </source>
</reference>
<dbReference type="Pfam" id="PF09453">
    <property type="entry name" value="HIRA_B"/>
    <property type="match status" value="1"/>
</dbReference>
<gene>
    <name evidence="13" type="ORF">HPB48_019202</name>
</gene>
<keyword evidence="10" id="KW-0678">Repressor</keyword>
<dbReference type="Proteomes" id="UP000821853">
    <property type="component" value="Unassembled WGS sequence"/>
</dbReference>
<evidence type="ECO:0000256" key="7">
    <source>
        <dbReference type="ARBA" id="ARBA00023163"/>
    </source>
</evidence>